<name>S3CR86_OPHP1</name>
<evidence type="ECO:0000259" key="5">
    <source>
        <dbReference type="Pfam" id="PF12894"/>
    </source>
</evidence>
<feature type="repeat" description="WD" evidence="3">
    <location>
        <begin position="202"/>
        <end position="223"/>
    </location>
</feature>
<dbReference type="OMA" id="HDGWINS"/>
<keyword evidence="7" id="KW-1185">Reference proteome</keyword>
<dbReference type="eggNOG" id="KOG0279">
    <property type="taxonomic scope" value="Eukaryota"/>
</dbReference>
<reference evidence="6 7" key="1">
    <citation type="journal article" date="2013" name="BMC Genomics">
        <title>The genome and transcriptome of the pine saprophyte Ophiostoma piceae, and a comparison with the bark beetle-associated pine pathogen Grosmannia clavigera.</title>
        <authorList>
            <person name="Haridas S."/>
            <person name="Wang Y."/>
            <person name="Lim L."/>
            <person name="Massoumi Alamouti S."/>
            <person name="Jackman S."/>
            <person name="Docking R."/>
            <person name="Robertson G."/>
            <person name="Birol I."/>
            <person name="Bohlmann J."/>
            <person name="Breuil C."/>
        </authorList>
    </citation>
    <scope>NUCLEOTIDE SEQUENCE [LARGE SCALE GENOMIC DNA]</scope>
    <source>
        <strain evidence="6 7">UAMH 11346</strain>
    </source>
</reference>
<evidence type="ECO:0000313" key="6">
    <source>
        <dbReference type="EMBL" id="EPE09118.1"/>
    </source>
</evidence>
<proteinExistence type="predicted"/>
<dbReference type="Gene3D" id="2.130.10.10">
    <property type="entry name" value="YVTN repeat-like/Quinoprotein amine dehydrogenase"/>
    <property type="match status" value="4"/>
</dbReference>
<feature type="repeat" description="WD" evidence="3">
    <location>
        <begin position="480"/>
        <end position="520"/>
    </location>
</feature>
<dbReference type="SUPFAM" id="SSF50978">
    <property type="entry name" value="WD40 repeat-like"/>
    <property type="match status" value="1"/>
</dbReference>
<dbReference type="PROSITE" id="PS50082">
    <property type="entry name" value="WD_REPEATS_2"/>
    <property type="match status" value="3"/>
</dbReference>
<dbReference type="PRINTS" id="PR00320">
    <property type="entry name" value="GPROTEINBRPT"/>
</dbReference>
<feature type="repeat" description="WD" evidence="3">
    <location>
        <begin position="150"/>
        <end position="191"/>
    </location>
</feature>
<dbReference type="InterPro" id="IPR019775">
    <property type="entry name" value="WD40_repeat_CS"/>
</dbReference>
<dbReference type="EMBL" id="KE148147">
    <property type="protein sequence ID" value="EPE09118.1"/>
    <property type="molecule type" value="Genomic_DNA"/>
</dbReference>
<dbReference type="PANTHER" id="PTHR19879">
    <property type="entry name" value="TRANSCRIPTION INITIATION FACTOR TFIID"/>
    <property type="match status" value="1"/>
</dbReference>
<organism evidence="6 7">
    <name type="scientific">Ophiostoma piceae (strain UAMH 11346)</name>
    <name type="common">Sap stain fungus</name>
    <dbReference type="NCBI Taxonomy" id="1262450"/>
    <lineage>
        <taxon>Eukaryota</taxon>
        <taxon>Fungi</taxon>
        <taxon>Dikarya</taxon>
        <taxon>Ascomycota</taxon>
        <taxon>Pezizomycotina</taxon>
        <taxon>Sordariomycetes</taxon>
        <taxon>Sordariomycetidae</taxon>
        <taxon>Ophiostomatales</taxon>
        <taxon>Ophiostomataceae</taxon>
        <taxon>Ophiostoma</taxon>
    </lineage>
</organism>
<dbReference type="InterPro" id="IPR020472">
    <property type="entry name" value="WD40_PAC1"/>
</dbReference>
<sequence length="755" mass="82306">MRPVGTHPLCLCFLGGPPPGGGRHGGRGCAGGRRCCAQLSPAKVSLLARGAQSFEQHAGRSSRDPKTRKHGNARIKGSEVSSLIYDAWRFVLSFRHAIEIAPLQAYVSALLFCPRRSKVRELFKAEEPDWSKVMSTDMLDVDWGAHVETLEGHKLMVHGVCFSPDGKQIASASGDGTLRLWDTASGKCVLLLACGIPLLACAFSPNGNRIATVSSDGTMNLWNTSGACIWTVRKKHAGSMAVAFSPDGKLLAWAIGDRQVLVMDVTLGECKWDLQTESHCVSIIFSADGGEVACGVRGDTLIVCDIASGQLHERGVQDGTLSMAKLLLGEPHTVSPEWLLKSWHLASGQSGGTSRFGSSCVISPDGRRIAFRKGWRSSTEIRDVASGMCMQQLYDEGARALVTAFSPDGQRLVTGFWDGTIRVQDVKVKAAIGEESQEAAKIAENISEITFSPDGQIVVSTSRGTCRVWDAASGQCKFTLREHRSIFSGIAFSADSQLLASASDHVCKVWDVASAEWKHTVDDPYGNISAVALSPRGQLLAWGSQHGSCIIQNLASGQKMYVPAEYGKLVNKMIFSPNGSLLALALATRRGDDTCLIWDVARRQVRLKIKLEVHPETIAFSPDGRTLAIRSADLSSLTYARIEIWDVESGQCKEKVEDSANVLLMRNDQLPPDLTQPWNYAPSKDGRWLTLNGQQIVWIPTMLRGKFARCGRRVAFRNASRNQILVFDMMLHTKRVELKSSGRRQGRMPRESPSG</sequence>
<dbReference type="InterPro" id="IPR024977">
    <property type="entry name" value="Apc4-like_WD40_dom"/>
</dbReference>
<dbReference type="OrthoDB" id="538223at2759"/>
<dbReference type="InterPro" id="IPR036322">
    <property type="entry name" value="WD40_repeat_dom_sf"/>
</dbReference>
<dbReference type="InterPro" id="IPR001680">
    <property type="entry name" value="WD40_rpt"/>
</dbReference>
<dbReference type="CDD" id="cd00200">
    <property type="entry name" value="WD40"/>
    <property type="match status" value="1"/>
</dbReference>
<dbReference type="SUPFAM" id="SSF69304">
    <property type="entry name" value="Tricorn protease N-terminal domain"/>
    <property type="match status" value="1"/>
</dbReference>
<dbReference type="VEuPathDB" id="FungiDB:F503_06894"/>
<keyword evidence="1 3" id="KW-0853">WD repeat</keyword>
<feature type="domain" description="Anaphase-promoting complex subunit 4-like WD40" evidence="5">
    <location>
        <begin position="202"/>
        <end position="283"/>
    </location>
</feature>
<dbReference type="eggNOG" id="KOG0266">
    <property type="taxonomic scope" value="Eukaryota"/>
</dbReference>
<evidence type="ECO:0000256" key="1">
    <source>
        <dbReference type="ARBA" id="ARBA00022574"/>
    </source>
</evidence>
<dbReference type="HOGENOM" id="CLU_368848_0_0_1"/>
<gene>
    <name evidence="6" type="ORF">F503_06894</name>
</gene>
<dbReference type="Pfam" id="PF12894">
    <property type="entry name" value="ANAPC4_WD40"/>
    <property type="match status" value="1"/>
</dbReference>
<dbReference type="Pfam" id="PF00400">
    <property type="entry name" value="WD40"/>
    <property type="match status" value="4"/>
</dbReference>
<dbReference type="InterPro" id="IPR015943">
    <property type="entry name" value="WD40/YVTN_repeat-like_dom_sf"/>
</dbReference>
<dbReference type="PANTHER" id="PTHR19879:SF9">
    <property type="entry name" value="TRANSCRIPTION INITIATION FACTOR TFIID SUBUNIT 5"/>
    <property type="match status" value="1"/>
</dbReference>
<dbReference type="STRING" id="1262450.S3CR86"/>
<evidence type="ECO:0000256" key="3">
    <source>
        <dbReference type="PROSITE-ProRule" id="PRU00221"/>
    </source>
</evidence>
<evidence type="ECO:0000256" key="2">
    <source>
        <dbReference type="ARBA" id="ARBA00022737"/>
    </source>
</evidence>
<dbReference type="AlphaFoldDB" id="S3CR86"/>
<evidence type="ECO:0000256" key="4">
    <source>
        <dbReference type="SAM" id="MobiDB-lite"/>
    </source>
</evidence>
<dbReference type="Proteomes" id="UP000016923">
    <property type="component" value="Unassembled WGS sequence"/>
</dbReference>
<protein>
    <submittedName>
        <fullName evidence="6">Nacht and wd domain protein</fullName>
    </submittedName>
</protein>
<evidence type="ECO:0000313" key="7">
    <source>
        <dbReference type="Proteomes" id="UP000016923"/>
    </source>
</evidence>
<dbReference type="PROSITE" id="PS50294">
    <property type="entry name" value="WD_REPEATS_REGION"/>
    <property type="match status" value="1"/>
</dbReference>
<feature type="region of interest" description="Disordered" evidence="4">
    <location>
        <begin position="54"/>
        <end position="73"/>
    </location>
</feature>
<accession>S3CR86</accession>
<dbReference type="SMART" id="SM00320">
    <property type="entry name" value="WD40"/>
    <property type="match status" value="10"/>
</dbReference>
<keyword evidence="2" id="KW-0677">Repeat</keyword>
<dbReference type="PROSITE" id="PS00678">
    <property type="entry name" value="WD_REPEATS_1"/>
    <property type="match status" value="2"/>
</dbReference>